<evidence type="ECO:0000256" key="17">
    <source>
        <dbReference type="RuleBase" id="RU362114"/>
    </source>
</evidence>
<dbReference type="SUPFAM" id="SSF142921">
    <property type="entry name" value="WGR domain-like"/>
    <property type="match status" value="1"/>
</dbReference>
<keyword evidence="13 19" id="KW-0472">Membrane</keyword>
<dbReference type="GO" id="GO:0003950">
    <property type="term" value="F:NAD+ poly-ADP-ribosyltransferase activity"/>
    <property type="evidence" value="ECO:0007669"/>
    <property type="project" value="UniProtKB-UniRule"/>
</dbReference>
<comment type="caution">
    <text evidence="23">The sequence shown here is derived from an EMBL/GenBank/DDBJ whole genome shotgun (WGS) entry which is preliminary data.</text>
</comment>
<feature type="transmembrane region" description="Helical" evidence="19">
    <location>
        <begin position="815"/>
        <end position="834"/>
    </location>
</feature>
<dbReference type="FunFam" id="2.20.140.10:FF:000001">
    <property type="entry name" value="Poly [ADP-ribose] polymerase"/>
    <property type="match status" value="1"/>
</dbReference>
<dbReference type="SMART" id="SM00773">
    <property type="entry name" value="WGR"/>
    <property type="match status" value="1"/>
</dbReference>
<dbReference type="Proteomes" id="UP001328107">
    <property type="component" value="Unassembled WGS sequence"/>
</dbReference>
<keyword evidence="14" id="KW-0539">Nucleus</keyword>
<keyword evidence="8 19" id="KW-0812">Transmembrane</keyword>
<keyword evidence="5" id="KW-0337">GPI-anchor biosynthesis</keyword>
<feature type="non-terminal residue" evidence="23">
    <location>
        <position position="1"/>
    </location>
</feature>
<dbReference type="GO" id="GO:1990404">
    <property type="term" value="F:NAD+-protein mono-ADP-ribosyltransferase activity"/>
    <property type="evidence" value="ECO:0007669"/>
    <property type="project" value="TreeGrafter"/>
</dbReference>
<keyword evidence="24" id="KW-1185">Reference proteome</keyword>
<evidence type="ECO:0000256" key="1">
    <source>
        <dbReference type="ARBA" id="ARBA00004123"/>
    </source>
</evidence>
<dbReference type="Pfam" id="PF06432">
    <property type="entry name" value="GPI2"/>
    <property type="match status" value="1"/>
</dbReference>
<evidence type="ECO:0000256" key="13">
    <source>
        <dbReference type="ARBA" id="ARBA00023136"/>
    </source>
</evidence>
<evidence type="ECO:0000256" key="5">
    <source>
        <dbReference type="ARBA" id="ARBA00022502"/>
    </source>
</evidence>
<dbReference type="InterPro" id="IPR036616">
    <property type="entry name" value="Poly(ADP-ribose)pol_reg_dom_sf"/>
</dbReference>
<dbReference type="PANTHER" id="PTHR10459:SF60">
    <property type="entry name" value="POLY [ADP-RIBOSE] POLYMERASE 2"/>
    <property type="match status" value="1"/>
</dbReference>
<reference evidence="24" key="1">
    <citation type="submission" date="2022-10" db="EMBL/GenBank/DDBJ databases">
        <title>Genome assembly of Pristionchus species.</title>
        <authorList>
            <person name="Yoshida K."/>
            <person name="Sommer R.J."/>
        </authorList>
    </citation>
    <scope>NUCLEOTIDE SEQUENCE [LARGE SCALE GENOMIC DNA]</scope>
    <source>
        <strain evidence="24">RS5460</strain>
    </source>
</reference>
<evidence type="ECO:0000256" key="9">
    <source>
        <dbReference type="ARBA" id="ARBA00022695"/>
    </source>
</evidence>
<dbReference type="EC" id="2.4.2.-" evidence="17"/>
<keyword evidence="9" id="KW-0548">Nucleotidyltransferase</keyword>
<dbReference type="AlphaFoldDB" id="A0AAN5C7I9"/>
<keyword evidence="11 19" id="KW-1133">Transmembrane helix</keyword>
<evidence type="ECO:0000259" key="20">
    <source>
        <dbReference type="PROSITE" id="PS51059"/>
    </source>
</evidence>
<evidence type="ECO:0000256" key="19">
    <source>
        <dbReference type="SAM" id="Phobius"/>
    </source>
</evidence>
<dbReference type="GO" id="GO:0006302">
    <property type="term" value="P:double-strand break repair"/>
    <property type="evidence" value="ECO:0007669"/>
    <property type="project" value="TreeGrafter"/>
</dbReference>
<dbReference type="SUPFAM" id="SSF47587">
    <property type="entry name" value="Domain of poly(ADP-ribose) polymerase"/>
    <property type="match status" value="1"/>
</dbReference>
<evidence type="ECO:0000256" key="12">
    <source>
        <dbReference type="ARBA" id="ARBA00023027"/>
    </source>
</evidence>
<feature type="transmembrane region" description="Helical" evidence="19">
    <location>
        <begin position="647"/>
        <end position="665"/>
    </location>
</feature>
<dbReference type="InterPro" id="IPR004102">
    <property type="entry name" value="Poly(ADP-ribose)pol_reg_dom"/>
</dbReference>
<feature type="domain" description="WGR" evidence="22">
    <location>
        <begin position="122"/>
        <end position="220"/>
    </location>
</feature>
<evidence type="ECO:0000256" key="4">
    <source>
        <dbReference type="ARBA" id="ARBA00008321"/>
    </source>
</evidence>
<evidence type="ECO:0000256" key="15">
    <source>
        <dbReference type="ARBA" id="ARBA00024347"/>
    </source>
</evidence>
<feature type="transmembrane region" description="Helical" evidence="19">
    <location>
        <begin position="685"/>
        <end position="704"/>
    </location>
</feature>
<dbReference type="GO" id="GO:0005730">
    <property type="term" value="C:nucleolus"/>
    <property type="evidence" value="ECO:0007669"/>
    <property type="project" value="TreeGrafter"/>
</dbReference>
<proteinExistence type="inferred from homology"/>
<dbReference type="InterPro" id="IPR008893">
    <property type="entry name" value="WGR_domain"/>
</dbReference>
<feature type="transmembrane region" description="Helical" evidence="19">
    <location>
        <begin position="711"/>
        <end position="731"/>
    </location>
</feature>
<comment type="similarity">
    <text evidence="15">Belongs to the ARTD/PARP family.</text>
</comment>
<feature type="transmembrane region" description="Helical" evidence="19">
    <location>
        <begin position="621"/>
        <end position="640"/>
    </location>
</feature>
<evidence type="ECO:0000256" key="10">
    <source>
        <dbReference type="ARBA" id="ARBA00022765"/>
    </source>
</evidence>
<keyword evidence="6 17" id="KW-0328">Glycosyltransferase</keyword>
<dbReference type="InterPro" id="IPR012317">
    <property type="entry name" value="Poly(ADP-ribose)pol_cat_dom"/>
</dbReference>
<feature type="domain" description="PARP alpha-helical" evidence="21">
    <location>
        <begin position="250"/>
        <end position="379"/>
    </location>
</feature>
<accession>A0AAN5C7I9</accession>
<protein>
    <recommendedName>
        <fullName evidence="17">Poly [ADP-ribose] polymerase</fullName>
        <shortName evidence="17">PARP</shortName>
        <ecNumber evidence="17">2.4.2.-</ecNumber>
    </recommendedName>
</protein>
<dbReference type="Pfam" id="PF05406">
    <property type="entry name" value="WGR"/>
    <property type="match status" value="1"/>
</dbReference>
<evidence type="ECO:0000259" key="22">
    <source>
        <dbReference type="PROSITE" id="PS51977"/>
    </source>
</evidence>
<keyword evidence="7 17" id="KW-0808">Transferase</keyword>
<evidence type="ECO:0000256" key="8">
    <source>
        <dbReference type="ARBA" id="ARBA00022692"/>
    </source>
</evidence>
<dbReference type="Gene3D" id="2.20.140.10">
    <property type="entry name" value="WGR domain"/>
    <property type="match status" value="1"/>
</dbReference>
<dbReference type="GO" id="GO:0016779">
    <property type="term" value="F:nucleotidyltransferase activity"/>
    <property type="evidence" value="ECO:0007669"/>
    <property type="project" value="UniProtKB-KW"/>
</dbReference>
<evidence type="ECO:0000256" key="11">
    <source>
        <dbReference type="ARBA" id="ARBA00022989"/>
    </source>
</evidence>
<comment type="catalytic activity">
    <reaction evidence="16">
        <text>NAD(+) + (ADP-D-ribosyl)n-acceptor = nicotinamide + (ADP-D-ribosyl)n+1-acceptor + H(+).</text>
        <dbReference type="EC" id="2.4.2.30"/>
    </reaction>
</comment>
<comment type="similarity">
    <text evidence="4">Belongs to the PIGC family.</text>
</comment>
<dbReference type="EMBL" id="BTRK01000001">
    <property type="protein sequence ID" value="GMR32822.1"/>
    <property type="molecule type" value="Genomic_DNA"/>
</dbReference>
<dbReference type="PROSITE" id="PS51059">
    <property type="entry name" value="PARP_CATALYTIC"/>
    <property type="match status" value="1"/>
</dbReference>
<evidence type="ECO:0000256" key="16">
    <source>
        <dbReference type="ARBA" id="ARBA00033987"/>
    </source>
</evidence>
<feature type="compositionally biased region" description="Basic and acidic residues" evidence="18">
    <location>
        <begin position="23"/>
        <end position="68"/>
    </location>
</feature>
<dbReference type="InterPro" id="IPR036930">
    <property type="entry name" value="WGR_dom_sf"/>
</dbReference>
<dbReference type="PROSITE" id="PS51977">
    <property type="entry name" value="WGR"/>
    <property type="match status" value="1"/>
</dbReference>
<keyword evidence="10" id="KW-0013">ADP-ribosylation</keyword>
<dbReference type="FunFam" id="3.90.228.10:FF:000002">
    <property type="entry name" value="Poly [ADP-ribose] polymerase"/>
    <property type="match status" value="1"/>
</dbReference>
<feature type="domain" description="PARP catalytic" evidence="20">
    <location>
        <begin position="352"/>
        <end position="580"/>
    </location>
</feature>
<evidence type="ECO:0000256" key="14">
    <source>
        <dbReference type="ARBA" id="ARBA00023242"/>
    </source>
</evidence>
<name>A0AAN5C7I9_9BILA</name>
<dbReference type="Pfam" id="PF00644">
    <property type="entry name" value="PARP"/>
    <property type="match status" value="1"/>
</dbReference>
<dbReference type="FunFam" id="1.20.142.10:FF:000022">
    <property type="entry name" value="Poly [ADP-ribose] polymerase"/>
    <property type="match status" value="1"/>
</dbReference>
<evidence type="ECO:0000313" key="23">
    <source>
        <dbReference type="EMBL" id="GMR32822.1"/>
    </source>
</evidence>
<evidence type="ECO:0000313" key="24">
    <source>
        <dbReference type="Proteomes" id="UP001328107"/>
    </source>
</evidence>
<comment type="subcellular location">
    <subcellularLocation>
        <location evidence="2">Membrane</location>
        <topology evidence="2">Multi-pass membrane protein</topology>
    </subcellularLocation>
    <subcellularLocation>
        <location evidence="1">Nucleus</location>
    </subcellularLocation>
</comment>
<dbReference type="GO" id="GO:0006506">
    <property type="term" value="P:GPI anchor biosynthetic process"/>
    <property type="evidence" value="ECO:0007669"/>
    <property type="project" value="UniProtKB-KW"/>
</dbReference>
<dbReference type="Gene3D" id="1.20.142.10">
    <property type="entry name" value="Poly(ADP-ribose) polymerase, regulatory domain"/>
    <property type="match status" value="2"/>
</dbReference>
<keyword evidence="12 17" id="KW-0520">NAD</keyword>
<dbReference type="InterPro" id="IPR050800">
    <property type="entry name" value="ARTD/PARP"/>
</dbReference>
<evidence type="ECO:0000256" key="18">
    <source>
        <dbReference type="SAM" id="MobiDB-lite"/>
    </source>
</evidence>
<feature type="transmembrane region" description="Helical" evidence="19">
    <location>
        <begin position="762"/>
        <end position="779"/>
    </location>
</feature>
<dbReference type="PROSITE" id="PS51060">
    <property type="entry name" value="PARP_ALPHA_HD"/>
    <property type="match status" value="1"/>
</dbReference>
<dbReference type="CDD" id="cd01437">
    <property type="entry name" value="parp_like"/>
    <property type="match status" value="1"/>
</dbReference>
<evidence type="ECO:0000256" key="3">
    <source>
        <dbReference type="ARBA" id="ARBA00004687"/>
    </source>
</evidence>
<dbReference type="Pfam" id="PF02877">
    <property type="entry name" value="PARP_reg"/>
    <property type="match status" value="2"/>
</dbReference>
<organism evidence="23 24">
    <name type="scientific">Pristionchus mayeri</name>
    <dbReference type="NCBI Taxonomy" id="1317129"/>
    <lineage>
        <taxon>Eukaryota</taxon>
        <taxon>Metazoa</taxon>
        <taxon>Ecdysozoa</taxon>
        <taxon>Nematoda</taxon>
        <taxon>Chromadorea</taxon>
        <taxon>Rhabditida</taxon>
        <taxon>Rhabditina</taxon>
        <taxon>Diplogasteromorpha</taxon>
        <taxon>Diplogasteroidea</taxon>
        <taxon>Neodiplogasteridae</taxon>
        <taxon>Pristionchus</taxon>
    </lineage>
</organism>
<dbReference type="InterPro" id="IPR009450">
    <property type="entry name" value="Plno_GlcNAc_GPI2"/>
</dbReference>
<feature type="region of interest" description="Disordered" evidence="18">
    <location>
        <begin position="1"/>
        <end position="97"/>
    </location>
</feature>
<dbReference type="Gene3D" id="3.90.228.10">
    <property type="match status" value="1"/>
</dbReference>
<dbReference type="SUPFAM" id="SSF56399">
    <property type="entry name" value="ADP-ribosylation"/>
    <property type="match status" value="1"/>
</dbReference>
<evidence type="ECO:0000259" key="21">
    <source>
        <dbReference type="PROSITE" id="PS51060"/>
    </source>
</evidence>
<dbReference type="GO" id="GO:0016020">
    <property type="term" value="C:membrane"/>
    <property type="evidence" value="ECO:0007669"/>
    <property type="project" value="UniProtKB-SubCell"/>
</dbReference>
<sequence length="855" mass="96518">IRAKKAKAMEEKAKEEEEEKEKEEEKKTPEKKKEGEGKGKGEKKKEEAEGKGEKKKEGEGKGEKKKEAEDELTSSKIPTMDESEDDMGGKSGVKSMTKSIRRTVQVKGKAAVDPLCTRKASTSHVYESGDLIYDVMLNQTNIGNNNNKFYVIQLLEDDKNNHYSVWNRWGRVGYDGQNKLTEFGTNLQGAIREFASKFEAKTKNEWPTAFADFHTYPNKYTMIEMDYGVGGGDAKIEKEQEEEEQKSKAVSKLDERVQKLMHLMCSIRNMTLQVQQLEFDAEKSPLGQLNSEFRQAVNEYYTKVPHAVGFRPPTMISTPQLLKQEIDLLDLLSGIEYAIKTMKEEKREEDVHPVDRHYASLKCGLSPIEKTELEYQLVEEYLAKTHGQTHAMQMKMKNAFKIEREGEDDNDQVMDKIGNRKLLWHGSRLSNFFGILSQGLRIAPPEAPCTGYMFGKGVYFADMASKSGNYCNVSEDGQTGFLLLAEVALGEENQLRGADYNANKLPSGKHSTWGLGKTMPDPAQNKQLNDKVVVPCGSPIDNPIGGNMGLLYNEFIVYDTQQIRMRYLLESEQQSEWEKVLWRRQPFPDNYSGGEERFLKDLRKNVSVVLYSWEASFRACLHLLVHLNVVVISFLLFETIYESSSSLYSTSILSSILVLSTYLYYVGALREDSLPSINIVDHGNTMLTIGAVGYALIPIIRTLTTTISTDTIYAMAIGSGVLSCLAHDYGLPTPLVSHPFSLSTGLSSSVLLISRLQEDSSAFFYLSLTFILHAYIAPVRNRFNEAYPNAMLVLAAILATTSTVLLSWIDLTLAMWWSFAQLLIALFVPSYLMFLQRGKRTIHGPWDEAVLRRKL</sequence>
<gene>
    <name evidence="23" type="ORF">PMAYCL1PPCAC_03017</name>
</gene>
<evidence type="ECO:0000256" key="6">
    <source>
        <dbReference type="ARBA" id="ARBA00022676"/>
    </source>
</evidence>
<evidence type="ECO:0000256" key="2">
    <source>
        <dbReference type="ARBA" id="ARBA00004141"/>
    </source>
</evidence>
<dbReference type="PANTHER" id="PTHR10459">
    <property type="entry name" value="DNA LIGASE"/>
    <property type="match status" value="1"/>
</dbReference>
<comment type="pathway">
    <text evidence="3">Glycolipid biosynthesis; glycosylphosphatidylinositol-anchor biosynthesis.</text>
</comment>
<feature type="transmembrane region" description="Helical" evidence="19">
    <location>
        <begin position="791"/>
        <end position="809"/>
    </location>
</feature>
<dbReference type="GO" id="GO:0070212">
    <property type="term" value="P:protein poly-ADP-ribosylation"/>
    <property type="evidence" value="ECO:0007669"/>
    <property type="project" value="TreeGrafter"/>
</dbReference>
<evidence type="ECO:0000256" key="7">
    <source>
        <dbReference type="ARBA" id="ARBA00022679"/>
    </source>
</evidence>